<dbReference type="AlphaFoldDB" id="A0AB39AKZ1"/>
<proteinExistence type="predicted"/>
<dbReference type="EMBL" id="CP162514">
    <property type="protein sequence ID" value="XDH86110.1"/>
    <property type="molecule type" value="Genomic_DNA"/>
</dbReference>
<dbReference type="Pfam" id="PF13443">
    <property type="entry name" value="HTH_26"/>
    <property type="match status" value="1"/>
</dbReference>
<accession>A0AB39AKZ1</accession>
<dbReference type="GO" id="GO:0003677">
    <property type="term" value="F:DNA binding"/>
    <property type="evidence" value="ECO:0007669"/>
    <property type="project" value="InterPro"/>
</dbReference>
<dbReference type="Gene3D" id="1.10.260.40">
    <property type="entry name" value="lambda repressor-like DNA-binding domains"/>
    <property type="match status" value="1"/>
</dbReference>
<sequence>MNSNGLVFEDIRKKLLKKDILLSDLAEGLNVTRAHVYSIAKRNNKSKPVADAICSALNMSIEEVFGDTYQDHQARGRQDRAARKQQVINAIRNNQPIPESSFT</sequence>
<dbReference type="InterPro" id="IPR010982">
    <property type="entry name" value="Lambda_DNA-bd_dom_sf"/>
</dbReference>
<dbReference type="RefSeq" id="WP_182798276.1">
    <property type="nucleotide sequence ID" value="NZ_CP162514.1"/>
</dbReference>
<dbReference type="SUPFAM" id="SSF47413">
    <property type="entry name" value="lambda repressor-like DNA-binding domains"/>
    <property type="match status" value="1"/>
</dbReference>
<evidence type="ECO:0000313" key="2">
    <source>
        <dbReference type="EMBL" id="XDH86110.1"/>
    </source>
</evidence>
<gene>
    <name evidence="2" type="ORF">ABZP26_08340</name>
</gene>
<reference evidence="2" key="1">
    <citation type="submission" date="2024-07" db="EMBL/GenBank/DDBJ databases">
        <authorList>
            <person name="Jiang Y."/>
            <person name="Qin Q."/>
        </authorList>
    </citation>
    <scope>NUCLEOTIDE SEQUENCE</scope>
    <source>
        <strain evidence="2">SD03</strain>
    </source>
</reference>
<dbReference type="SMART" id="SM00530">
    <property type="entry name" value="HTH_XRE"/>
    <property type="match status" value="1"/>
</dbReference>
<organism evidence="2">
    <name type="scientific">Pseudoalteromonas sp. SD03</name>
    <dbReference type="NCBI Taxonomy" id="3231719"/>
    <lineage>
        <taxon>Bacteria</taxon>
        <taxon>Pseudomonadati</taxon>
        <taxon>Pseudomonadota</taxon>
        <taxon>Gammaproteobacteria</taxon>
        <taxon>Alteromonadales</taxon>
        <taxon>Pseudoalteromonadaceae</taxon>
        <taxon>Pseudoalteromonas</taxon>
    </lineage>
</organism>
<name>A0AB39AKZ1_9GAMM</name>
<evidence type="ECO:0000259" key="1">
    <source>
        <dbReference type="PROSITE" id="PS50943"/>
    </source>
</evidence>
<dbReference type="InterPro" id="IPR001387">
    <property type="entry name" value="Cro/C1-type_HTH"/>
</dbReference>
<dbReference type="PROSITE" id="PS50943">
    <property type="entry name" value="HTH_CROC1"/>
    <property type="match status" value="1"/>
</dbReference>
<feature type="domain" description="HTH cro/C1-type" evidence="1">
    <location>
        <begin position="11"/>
        <end position="64"/>
    </location>
</feature>
<protein>
    <submittedName>
        <fullName evidence="2">Helix-turn-helix domain-containing protein</fullName>
    </submittedName>
</protein>